<evidence type="ECO:0008006" key="4">
    <source>
        <dbReference type="Google" id="ProtNLM"/>
    </source>
</evidence>
<keyword evidence="1" id="KW-0812">Transmembrane</keyword>
<feature type="transmembrane region" description="Helical" evidence="1">
    <location>
        <begin position="57"/>
        <end position="77"/>
    </location>
</feature>
<organism evidence="2 3">
    <name type="scientific">Candidatus Gottesmanbacteria bacterium RIFCSPHIGHO2_02_FULL_39_11</name>
    <dbReference type="NCBI Taxonomy" id="1798382"/>
    <lineage>
        <taxon>Bacteria</taxon>
        <taxon>Candidatus Gottesmaniibacteriota</taxon>
    </lineage>
</organism>
<evidence type="ECO:0000313" key="2">
    <source>
        <dbReference type="EMBL" id="OGG13297.1"/>
    </source>
</evidence>
<dbReference type="AlphaFoldDB" id="A0A1F5ZMH0"/>
<comment type="caution">
    <text evidence="2">The sequence shown here is derived from an EMBL/GenBank/DDBJ whole genome shotgun (WGS) entry which is preliminary data.</text>
</comment>
<keyword evidence="1" id="KW-0472">Membrane</keyword>
<accession>A0A1F5ZMH0</accession>
<protein>
    <recommendedName>
        <fullName evidence="4">2TM domain-containing protein</fullName>
    </recommendedName>
</protein>
<sequence>MSIEDLEQRLNKIEARNKKVEANKAWETSLARKIILVIITYLIVGLTLTTIKNPQPWINAIIPSLGFFLSTLTLSFVKDYWLKHIYKS</sequence>
<evidence type="ECO:0000256" key="1">
    <source>
        <dbReference type="SAM" id="Phobius"/>
    </source>
</evidence>
<dbReference type="EMBL" id="MFJL01000038">
    <property type="protein sequence ID" value="OGG13297.1"/>
    <property type="molecule type" value="Genomic_DNA"/>
</dbReference>
<gene>
    <name evidence="2" type="ORF">A3D77_05555</name>
</gene>
<proteinExistence type="predicted"/>
<evidence type="ECO:0000313" key="3">
    <source>
        <dbReference type="Proteomes" id="UP000176923"/>
    </source>
</evidence>
<name>A0A1F5ZMH0_9BACT</name>
<keyword evidence="1" id="KW-1133">Transmembrane helix</keyword>
<dbReference type="STRING" id="1798382.A3D77_05555"/>
<reference evidence="2 3" key="1">
    <citation type="journal article" date="2016" name="Nat. Commun.">
        <title>Thousands of microbial genomes shed light on interconnected biogeochemical processes in an aquifer system.</title>
        <authorList>
            <person name="Anantharaman K."/>
            <person name="Brown C.T."/>
            <person name="Hug L.A."/>
            <person name="Sharon I."/>
            <person name="Castelle C.J."/>
            <person name="Probst A.J."/>
            <person name="Thomas B.C."/>
            <person name="Singh A."/>
            <person name="Wilkins M.J."/>
            <person name="Karaoz U."/>
            <person name="Brodie E.L."/>
            <person name="Williams K.H."/>
            <person name="Hubbard S.S."/>
            <person name="Banfield J.F."/>
        </authorList>
    </citation>
    <scope>NUCLEOTIDE SEQUENCE [LARGE SCALE GENOMIC DNA]</scope>
</reference>
<feature type="transmembrane region" description="Helical" evidence="1">
    <location>
        <begin position="34"/>
        <end position="51"/>
    </location>
</feature>
<dbReference type="Proteomes" id="UP000176923">
    <property type="component" value="Unassembled WGS sequence"/>
</dbReference>